<gene>
    <name evidence="2" type="primary">dnaJ</name>
    <name evidence="2" type="ORF">SPIL2461_LOCUS6386</name>
</gene>
<evidence type="ECO:0000259" key="1">
    <source>
        <dbReference type="PROSITE" id="PS50076"/>
    </source>
</evidence>
<accession>A0A812N2N1</accession>
<dbReference type="AlphaFoldDB" id="A0A812N2N1"/>
<dbReference type="SUPFAM" id="SSF46565">
    <property type="entry name" value="Chaperone J-domain"/>
    <property type="match status" value="1"/>
</dbReference>
<evidence type="ECO:0000313" key="3">
    <source>
        <dbReference type="Proteomes" id="UP000649617"/>
    </source>
</evidence>
<dbReference type="InterPro" id="IPR036869">
    <property type="entry name" value="J_dom_sf"/>
</dbReference>
<dbReference type="EMBL" id="CAJNIZ010009577">
    <property type="protein sequence ID" value="CAE7284317.1"/>
    <property type="molecule type" value="Genomic_DNA"/>
</dbReference>
<dbReference type="CDD" id="cd06257">
    <property type="entry name" value="DnaJ"/>
    <property type="match status" value="1"/>
</dbReference>
<proteinExistence type="predicted"/>
<reference evidence="2" key="1">
    <citation type="submission" date="2021-02" db="EMBL/GenBank/DDBJ databases">
        <authorList>
            <person name="Dougan E. K."/>
            <person name="Rhodes N."/>
            <person name="Thang M."/>
            <person name="Chan C."/>
        </authorList>
    </citation>
    <scope>NUCLEOTIDE SEQUENCE</scope>
</reference>
<protein>
    <submittedName>
        <fullName evidence="2">DnaJ protein</fullName>
    </submittedName>
</protein>
<keyword evidence="3" id="KW-1185">Reference proteome</keyword>
<dbReference type="InterPro" id="IPR050817">
    <property type="entry name" value="DjlA_DnaK_co-chaperone"/>
</dbReference>
<evidence type="ECO:0000313" key="2">
    <source>
        <dbReference type="EMBL" id="CAE7284317.1"/>
    </source>
</evidence>
<dbReference type="Gene3D" id="1.10.287.110">
    <property type="entry name" value="DnaJ domain"/>
    <property type="match status" value="1"/>
</dbReference>
<dbReference type="PANTHER" id="PTHR24074">
    <property type="entry name" value="CO-CHAPERONE PROTEIN DJLA"/>
    <property type="match status" value="1"/>
</dbReference>
<dbReference type="Pfam" id="PF00226">
    <property type="entry name" value="DnaJ"/>
    <property type="match status" value="1"/>
</dbReference>
<dbReference type="OrthoDB" id="10250354at2759"/>
<dbReference type="PRINTS" id="PR00625">
    <property type="entry name" value="JDOMAIN"/>
</dbReference>
<sequence>MAPAIGEDAKLATSTLYEENVHFGTHLEVWGSWYDLENKCWGYACCKGTRSRQRRCPKTAPLAEGEAEEEDDLEVKVSRRLADLLEKNPAFCGDVPTPDQEKDWSDAELRNYIHSNGLIRPARTKGQQKPEPTAADWKILELEPGSDPAQLKKAYRRLALQFHPDKHRGDKDKAAATEKFRKVVAAYEAIAGHVAEIPAVAATTDGGQKRRWRIVVVE</sequence>
<organism evidence="2 3">
    <name type="scientific">Symbiodinium pilosum</name>
    <name type="common">Dinoflagellate</name>
    <dbReference type="NCBI Taxonomy" id="2952"/>
    <lineage>
        <taxon>Eukaryota</taxon>
        <taxon>Sar</taxon>
        <taxon>Alveolata</taxon>
        <taxon>Dinophyceae</taxon>
        <taxon>Suessiales</taxon>
        <taxon>Symbiodiniaceae</taxon>
        <taxon>Symbiodinium</taxon>
    </lineage>
</organism>
<dbReference type="PROSITE" id="PS50076">
    <property type="entry name" value="DNAJ_2"/>
    <property type="match status" value="1"/>
</dbReference>
<feature type="domain" description="J" evidence="1">
    <location>
        <begin position="135"/>
        <end position="195"/>
    </location>
</feature>
<comment type="caution">
    <text evidence="2">The sequence shown here is derived from an EMBL/GenBank/DDBJ whole genome shotgun (WGS) entry which is preliminary data.</text>
</comment>
<dbReference type="SMART" id="SM00271">
    <property type="entry name" value="DnaJ"/>
    <property type="match status" value="1"/>
</dbReference>
<name>A0A812N2N1_SYMPI</name>
<dbReference type="Proteomes" id="UP000649617">
    <property type="component" value="Unassembled WGS sequence"/>
</dbReference>
<dbReference type="InterPro" id="IPR001623">
    <property type="entry name" value="DnaJ_domain"/>
</dbReference>